<dbReference type="AlphaFoldDB" id="F0ZQE0"/>
<dbReference type="RefSeq" id="XP_003289625.1">
    <property type="nucleotide sequence ID" value="XM_003289577.1"/>
</dbReference>
<dbReference type="GeneID" id="10502815"/>
<dbReference type="PANTHER" id="PTHR43977">
    <property type="entry name" value="STRUCTURAL MAINTENANCE OF CHROMOSOMES PROTEIN 3"/>
    <property type="match status" value="1"/>
</dbReference>
<evidence type="ECO:0000313" key="4">
    <source>
        <dbReference type="Proteomes" id="UP000001064"/>
    </source>
</evidence>
<feature type="compositionally biased region" description="Basic and acidic residues" evidence="2">
    <location>
        <begin position="137"/>
        <end position="153"/>
    </location>
</feature>
<dbReference type="VEuPathDB" id="AmoebaDB:DICPUDRAFT_92341"/>
<feature type="coiled-coil region" evidence="1">
    <location>
        <begin position="19"/>
        <end position="53"/>
    </location>
</feature>
<feature type="region of interest" description="Disordered" evidence="2">
    <location>
        <begin position="137"/>
        <end position="158"/>
    </location>
</feature>
<protein>
    <submittedName>
        <fullName evidence="3">Uncharacterized protein</fullName>
    </submittedName>
</protein>
<dbReference type="InParanoid" id="F0ZQE0"/>
<accession>F0ZQE0</accession>
<dbReference type="STRING" id="5786.F0ZQE0"/>
<sequence>MEKLNEVFDKQKAQLTIQFKHFKKLLTKEKEKLEKLEKEQIVLTSSKDKLEGDLENLKPELEGSIQEEDAIDLKLASTERKLQELYVKQGMFQFKSKKERDDYLNGESQRLDGIIRQYEQQAEVIEEDVNDMKQLQDQKEKQYNDNMASKDQEAQSIKTSEQKLNELKQEKDQMEQRISTTFHQINDMKSTLTNYRNEWKKSERNLSTIMNRGLNDGLNRLNQ</sequence>
<keyword evidence="4" id="KW-1185">Reference proteome</keyword>
<evidence type="ECO:0000313" key="3">
    <source>
        <dbReference type="EMBL" id="EGC33835.1"/>
    </source>
</evidence>
<dbReference type="EMBL" id="GL871123">
    <property type="protein sequence ID" value="EGC33835.1"/>
    <property type="molecule type" value="Genomic_DNA"/>
</dbReference>
<proteinExistence type="predicted"/>
<organism evidence="3 4">
    <name type="scientific">Dictyostelium purpureum</name>
    <name type="common">Slime mold</name>
    <dbReference type="NCBI Taxonomy" id="5786"/>
    <lineage>
        <taxon>Eukaryota</taxon>
        <taxon>Amoebozoa</taxon>
        <taxon>Evosea</taxon>
        <taxon>Eumycetozoa</taxon>
        <taxon>Dictyostelia</taxon>
        <taxon>Dictyosteliales</taxon>
        <taxon>Dictyosteliaceae</taxon>
        <taxon>Dictyostelium</taxon>
    </lineage>
</organism>
<evidence type="ECO:0000256" key="2">
    <source>
        <dbReference type="SAM" id="MobiDB-lite"/>
    </source>
</evidence>
<feature type="non-terminal residue" evidence="3">
    <location>
        <position position="223"/>
    </location>
</feature>
<dbReference type="OrthoDB" id="431497at2759"/>
<dbReference type="Proteomes" id="UP000001064">
    <property type="component" value="Unassembled WGS sequence"/>
</dbReference>
<reference evidence="4" key="1">
    <citation type="journal article" date="2011" name="Genome Biol.">
        <title>Comparative genomics of the social amoebae Dictyostelium discoideum and Dictyostelium purpureum.</title>
        <authorList>
            <consortium name="US DOE Joint Genome Institute (JGI-PGF)"/>
            <person name="Sucgang R."/>
            <person name="Kuo A."/>
            <person name="Tian X."/>
            <person name="Salerno W."/>
            <person name="Parikh A."/>
            <person name="Feasley C.L."/>
            <person name="Dalin E."/>
            <person name="Tu H."/>
            <person name="Huang E."/>
            <person name="Barry K."/>
            <person name="Lindquist E."/>
            <person name="Shapiro H."/>
            <person name="Bruce D."/>
            <person name="Schmutz J."/>
            <person name="Salamov A."/>
            <person name="Fey P."/>
            <person name="Gaudet P."/>
            <person name="Anjard C."/>
            <person name="Babu M.M."/>
            <person name="Basu S."/>
            <person name="Bushmanova Y."/>
            <person name="van der Wel H."/>
            <person name="Katoh-Kurasawa M."/>
            <person name="Dinh C."/>
            <person name="Coutinho P.M."/>
            <person name="Saito T."/>
            <person name="Elias M."/>
            <person name="Schaap P."/>
            <person name="Kay R.R."/>
            <person name="Henrissat B."/>
            <person name="Eichinger L."/>
            <person name="Rivero F."/>
            <person name="Putnam N.H."/>
            <person name="West C.M."/>
            <person name="Loomis W.F."/>
            <person name="Chisholm R.L."/>
            <person name="Shaulsky G."/>
            <person name="Strassmann J.E."/>
            <person name="Queller D.C."/>
            <person name="Kuspa A."/>
            <person name="Grigoriev I.V."/>
        </authorList>
    </citation>
    <scope>NUCLEOTIDE SEQUENCE [LARGE SCALE GENOMIC DNA]</scope>
    <source>
        <strain evidence="4">QSDP1</strain>
    </source>
</reference>
<keyword evidence="1" id="KW-0175">Coiled coil</keyword>
<dbReference type="KEGG" id="dpp:DICPUDRAFT_92341"/>
<gene>
    <name evidence="3" type="ORF">DICPUDRAFT_92341</name>
</gene>
<name>F0ZQE0_DICPU</name>
<evidence type="ECO:0000256" key="1">
    <source>
        <dbReference type="SAM" id="Coils"/>
    </source>
</evidence>